<name>A0A1I5C9Z1_9MICO</name>
<keyword evidence="2" id="KW-1003">Cell membrane</keyword>
<dbReference type="PANTHER" id="PTHR33885:SF3">
    <property type="entry name" value="PHAGE SHOCK PROTEIN C"/>
    <property type="match status" value="1"/>
</dbReference>
<accession>A0A1I5C9Z1</accession>
<dbReference type="STRING" id="995034.SAMN05216219_2305"/>
<dbReference type="AlphaFoldDB" id="A0A1I5C9Z1"/>
<sequence>MDAECRCHAEGMNSEGMKLYRPRRGRVFAGVCLAVANRFGWSPTLVRVLTVLSIILPGPQLVIYIVLWILIPGEKD</sequence>
<evidence type="ECO:0000256" key="4">
    <source>
        <dbReference type="ARBA" id="ARBA00022989"/>
    </source>
</evidence>
<keyword evidence="4 6" id="KW-1133">Transmembrane helix</keyword>
<comment type="subcellular location">
    <subcellularLocation>
        <location evidence="1">Cell membrane</location>
        <topology evidence="1">Single-pass membrane protein</topology>
    </subcellularLocation>
</comment>
<evidence type="ECO:0000259" key="7">
    <source>
        <dbReference type="Pfam" id="PF04024"/>
    </source>
</evidence>
<evidence type="ECO:0000256" key="5">
    <source>
        <dbReference type="ARBA" id="ARBA00023136"/>
    </source>
</evidence>
<feature type="transmembrane region" description="Helical" evidence="6">
    <location>
        <begin position="48"/>
        <end position="71"/>
    </location>
</feature>
<dbReference type="Pfam" id="PF04024">
    <property type="entry name" value="PspC"/>
    <property type="match status" value="1"/>
</dbReference>
<evidence type="ECO:0000313" key="8">
    <source>
        <dbReference type="EMBL" id="SFN83840.1"/>
    </source>
</evidence>
<keyword evidence="9" id="KW-1185">Reference proteome</keyword>
<dbReference type="PANTHER" id="PTHR33885">
    <property type="entry name" value="PHAGE SHOCK PROTEIN C"/>
    <property type="match status" value="1"/>
</dbReference>
<reference evidence="9" key="1">
    <citation type="submission" date="2016-10" db="EMBL/GenBank/DDBJ databases">
        <authorList>
            <person name="Varghese N."/>
            <person name="Submissions S."/>
        </authorList>
    </citation>
    <scope>NUCLEOTIDE SEQUENCE [LARGE SCALE GENOMIC DNA]</scope>
    <source>
        <strain evidence="9">CGMCC 1.11101</strain>
    </source>
</reference>
<gene>
    <name evidence="8" type="ORF">SAMN05216219_2305</name>
</gene>
<keyword evidence="5 6" id="KW-0472">Membrane</keyword>
<evidence type="ECO:0000313" key="9">
    <source>
        <dbReference type="Proteomes" id="UP000198867"/>
    </source>
</evidence>
<feature type="domain" description="Phage shock protein PspC N-terminal" evidence="7">
    <location>
        <begin position="18"/>
        <end position="73"/>
    </location>
</feature>
<proteinExistence type="predicted"/>
<evidence type="ECO:0000256" key="1">
    <source>
        <dbReference type="ARBA" id="ARBA00004162"/>
    </source>
</evidence>
<organism evidence="8 9">
    <name type="scientific">Mycetocola miduiensis</name>
    <dbReference type="NCBI Taxonomy" id="995034"/>
    <lineage>
        <taxon>Bacteria</taxon>
        <taxon>Bacillati</taxon>
        <taxon>Actinomycetota</taxon>
        <taxon>Actinomycetes</taxon>
        <taxon>Micrococcales</taxon>
        <taxon>Microbacteriaceae</taxon>
        <taxon>Mycetocola</taxon>
    </lineage>
</organism>
<dbReference type="GO" id="GO:0005886">
    <property type="term" value="C:plasma membrane"/>
    <property type="evidence" value="ECO:0007669"/>
    <property type="project" value="UniProtKB-SubCell"/>
</dbReference>
<evidence type="ECO:0000256" key="2">
    <source>
        <dbReference type="ARBA" id="ARBA00022475"/>
    </source>
</evidence>
<evidence type="ECO:0000256" key="3">
    <source>
        <dbReference type="ARBA" id="ARBA00022692"/>
    </source>
</evidence>
<dbReference type="EMBL" id="FOVM01000006">
    <property type="protein sequence ID" value="SFN83840.1"/>
    <property type="molecule type" value="Genomic_DNA"/>
</dbReference>
<keyword evidence="3 6" id="KW-0812">Transmembrane</keyword>
<protein>
    <submittedName>
        <fullName evidence="8">Phage shock protein C (PspC) family protein</fullName>
    </submittedName>
</protein>
<dbReference type="InterPro" id="IPR052027">
    <property type="entry name" value="PspC"/>
</dbReference>
<evidence type="ECO:0000256" key="6">
    <source>
        <dbReference type="SAM" id="Phobius"/>
    </source>
</evidence>
<dbReference type="Proteomes" id="UP000198867">
    <property type="component" value="Unassembled WGS sequence"/>
</dbReference>
<dbReference type="InterPro" id="IPR007168">
    <property type="entry name" value="Phageshock_PspC_N"/>
</dbReference>